<evidence type="ECO:0000256" key="8">
    <source>
        <dbReference type="SAM" id="Phobius"/>
    </source>
</evidence>
<protein>
    <submittedName>
        <fullName evidence="9">Putative PurR-regulated permease PerM</fullName>
    </submittedName>
</protein>
<dbReference type="PANTHER" id="PTHR21716:SF53">
    <property type="entry name" value="PERMEASE PERM-RELATED"/>
    <property type="match status" value="1"/>
</dbReference>
<dbReference type="GO" id="GO:0055085">
    <property type="term" value="P:transmembrane transport"/>
    <property type="evidence" value="ECO:0007669"/>
    <property type="project" value="TreeGrafter"/>
</dbReference>
<feature type="transmembrane region" description="Helical" evidence="8">
    <location>
        <begin position="34"/>
        <end position="52"/>
    </location>
</feature>
<name>A0A369AZM4_9FIRM</name>
<dbReference type="InterPro" id="IPR002549">
    <property type="entry name" value="AI-2E-like"/>
</dbReference>
<evidence type="ECO:0000256" key="4">
    <source>
        <dbReference type="ARBA" id="ARBA00022475"/>
    </source>
</evidence>
<evidence type="ECO:0000256" key="2">
    <source>
        <dbReference type="ARBA" id="ARBA00009773"/>
    </source>
</evidence>
<proteinExistence type="inferred from homology"/>
<feature type="transmembrane region" description="Helical" evidence="8">
    <location>
        <begin position="152"/>
        <end position="177"/>
    </location>
</feature>
<comment type="similarity">
    <text evidence="2">Belongs to the autoinducer-2 exporter (AI-2E) (TC 2.A.86) family.</text>
</comment>
<feature type="transmembrane region" description="Helical" evidence="8">
    <location>
        <begin position="206"/>
        <end position="227"/>
    </location>
</feature>
<evidence type="ECO:0000256" key="1">
    <source>
        <dbReference type="ARBA" id="ARBA00004651"/>
    </source>
</evidence>
<dbReference type="PANTHER" id="PTHR21716">
    <property type="entry name" value="TRANSMEMBRANE PROTEIN"/>
    <property type="match status" value="1"/>
</dbReference>
<gene>
    <name evidence="9" type="ORF">DFR58_11617</name>
</gene>
<evidence type="ECO:0000256" key="5">
    <source>
        <dbReference type="ARBA" id="ARBA00022692"/>
    </source>
</evidence>
<feature type="transmembrane region" description="Helical" evidence="8">
    <location>
        <begin position="315"/>
        <end position="341"/>
    </location>
</feature>
<sequence length="349" mass="37999">MSTKKRVALAIITVLLLSALILFFYTFKKELGKILTPFIMAIVIAYLVSPVAGAMERKKIPRSAAIIFIYLLFMLAAITTVIFIMPELIKNIKDLMGTIPEITEGYRSLFNSVSSFIISSGWPEDIKSAIFSEVQNSVLMAQNYVADKLKDFLAGFVETVGIFLDVILSMVIAYYFIKDAEAFKEGALSLLPRRWRNGMVDTAREINVILAGFIQGQLLVAVIIGVLETIGLLIVNVKYAVVLGFIGGLANIIPYFGPFIGAVPAVAIAFMESPAKALWTAVVFTIIQQIDNSFISPKIIEGRLGLHPVSTIAAVLAGAQFFGIVGMLFAVPVAAVIKVIIKRSIEAIV</sequence>
<comment type="subcellular location">
    <subcellularLocation>
        <location evidence="1">Cell membrane</location>
        <topology evidence="1">Multi-pass membrane protein</topology>
    </subcellularLocation>
</comment>
<keyword evidence="5 8" id="KW-0812">Transmembrane</keyword>
<dbReference type="Proteomes" id="UP000253034">
    <property type="component" value="Unassembled WGS sequence"/>
</dbReference>
<accession>A0A369AZM4</accession>
<dbReference type="GO" id="GO:0005886">
    <property type="term" value="C:plasma membrane"/>
    <property type="evidence" value="ECO:0007669"/>
    <property type="project" value="UniProtKB-SubCell"/>
</dbReference>
<dbReference type="RefSeq" id="WP_114298428.1">
    <property type="nucleotide sequence ID" value="NZ_QPJT01000016.1"/>
</dbReference>
<dbReference type="OrthoDB" id="9793390at2"/>
<feature type="transmembrane region" description="Helical" evidence="8">
    <location>
        <begin position="239"/>
        <end position="270"/>
    </location>
</feature>
<keyword evidence="6 8" id="KW-1133">Transmembrane helix</keyword>
<keyword evidence="4" id="KW-1003">Cell membrane</keyword>
<keyword evidence="3" id="KW-0813">Transport</keyword>
<evidence type="ECO:0000313" key="9">
    <source>
        <dbReference type="EMBL" id="RCX13788.1"/>
    </source>
</evidence>
<comment type="caution">
    <text evidence="9">The sequence shown here is derived from an EMBL/GenBank/DDBJ whole genome shotgun (WGS) entry which is preliminary data.</text>
</comment>
<feature type="transmembrane region" description="Helical" evidence="8">
    <location>
        <begin position="64"/>
        <end position="85"/>
    </location>
</feature>
<dbReference type="EMBL" id="QPJT01000016">
    <property type="protein sequence ID" value="RCX13788.1"/>
    <property type="molecule type" value="Genomic_DNA"/>
</dbReference>
<keyword evidence="10" id="KW-1185">Reference proteome</keyword>
<evidence type="ECO:0000256" key="3">
    <source>
        <dbReference type="ARBA" id="ARBA00022448"/>
    </source>
</evidence>
<dbReference type="Pfam" id="PF01594">
    <property type="entry name" value="AI-2E_transport"/>
    <property type="match status" value="1"/>
</dbReference>
<evidence type="ECO:0000313" key="10">
    <source>
        <dbReference type="Proteomes" id="UP000253034"/>
    </source>
</evidence>
<evidence type="ECO:0000256" key="7">
    <source>
        <dbReference type="ARBA" id="ARBA00023136"/>
    </source>
</evidence>
<keyword evidence="7 8" id="KW-0472">Membrane</keyword>
<dbReference type="AlphaFoldDB" id="A0A369AZM4"/>
<reference evidence="9 10" key="1">
    <citation type="submission" date="2018-07" db="EMBL/GenBank/DDBJ databases">
        <title>Genomic Encyclopedia of Type Strains, Phase IV (KMG-IV): sequencing the most valuable type-strain genomes for metagenomic binning, comparative biology and taxonomic classification.</title>
        <authorList>
            <person name="Goeker M."/>
        </authorList>
    </citation>
    <scope>NUCLEOTIDE SEQUENCE [LARGE SCALE GENOMIC DNA]</scope>
    <source>
        <strain evidence="9 10">DSM 27016</strain>
    </source>
</reference>
<feature type="transmembrane region" description="Helical" evidence="8">
    <location>
        <begin position="7"/>
        <end position="28"/>
    </location>
</feature>
<evidence type="ECO:0000256" key="6">
    <source>
        <dbReference type="ARBA" id="ARBA00022989"/>
    </source>
</evidence>
<organism evidence="9 10">
    <name type="scientific">Anaerobacterium chartisolvens</name>
    <dbReference type="NCBI Taxonomy" id="1297424"/>
    <lineage>
        <taxon>Bacteria</taxon>
        <taxon>Bacillati</taxon>
        <taxon>Bacillota</taxon>
        <taxon>Clostridia</taxon>
        <taxon>Eubacteriales</taxon>
        <taxon>Oscillospiraceae</taxon>
        <taxon>Anaerobacterium</taxon>
    </lineage>
</organism>